<accession>A0A517Z675</accession>
<dbReference type="PANTHER" id="PTHR21028:SF2">
    <property type="entry name" value="CYTH DOMAIN-CONTAINING PROTEIN"/>
    <property type="match status" value="1"/>
</dbReference>
<organism evidence="2 3">
    <name type="scientific">Maioricimonas rarisocia</name>
    <dbReference type="NCBI Taxonomy" id="2528026"/>
    <lineage>
        <taxon>Bacteria</taxon>
        <taxon>Pseudomonadati</taxon>
        <taxon>Planctomycetota</taxon>
        <taxon>Planctomycetia</taxon>
        <taxon>Planctomycetales</taxon>
        <taxon>Planctomycetaceae</taxon>
        <taxon>Maioricimonas</taxon>
    </lineage>
</organism>
<feature type="domain" description="CYTH" evidence="1">
    <location>
        <begin position="3"/>
        <end position="182"/>
    </location>
</feature>
<dbReference type="Proteomes" id="UP000320496">
    <property type="component" value="Chromosome"/>
</dbReference>
<dbReference type="Gene3D" id="2.40.320.10">
    <property type="entry name" value="Hypothetical Protein Pfu-838710-001"/>
    <property type="match status" value="1"/>
</dbReference>
<proteinExistence type="predicted"/>
<dbReference type="PROSITE" id="PS51707">
    <property type="entry name" value="CYTH"/>
    <property type="match status" value="1"/>
</dbReference>
<dbReference type="KEGG" id="mri:Mal4_22830"/>
<evidence type="ECO:0000313" key="3">
    <source>
        <dbReference type="Proteomes" id="UP000320496"/>
    </source>
</evidence>
<dbReference type="CDD" id="cd07890">
    <property type="entry name" value="CYTH-like_AC_IV-like"/>
    <property type="match status" value="1"/>
</dbReference>
<reference evidence="2 3" key="1">
    <citation type="submission" date="2019-02" db="EMBL/GenBank/DDBJ databases">
        <title>Deep-cultivation of Planctomycetes and their phenomic and genomic characterization uncovers novel biology.</title>
        <authorList>
            <person name="Wiegand S."/>
            <person name="Jogler M."/>
            <person name="Boedeker C."/>
            <person name="Pinto D."/>
            <person name="Vollmers J."/>
            <person name="Rivas-Marin E."/>
            <person name="Kohn T."/>
            <person name="Peeters S.H."/>
            <person name="Heuer A."/>
            <person name="Rast P."/>
            <person name="Oberbeckmann S."/>
            <person name="Bunk B."/>
            <person name="Jeske O."/>
            <person name="Meyerdierks A."/>
            <person name="Storesund J.E."/>
            <person name="Kallscheuer N."/>
            <person name="Luecker S."/>
            <person name="Lage O.M."/>
            <person name="Pohl T."/>
            <person name="Merkel B.J."/>
            <person name="Hornburger P."/>
            <person name="Mueller R.-W."/>
            <person name="Bruemmer F."/>
            <person name="Labrenz M."/>
            <person name="Spormann A.M."/>
            <person name="Op den Camp H."/>
            <person name="Overmann J."/>
            <person name="Amann R."/>
            <person name="Jetten M.S.M."/>
            <person name="Mascher T."/>
            <person name="Medema M.H."/>
            <person name="Devos D.P."/>
            <person name="Kaster A.-K."/>
            <person name="Ovreas L."/>
            <person name="Rohde M."/>
            <person name="Galperin M.Y."/>
            <person name="Jogler C."/>
        </authorList>
    </citation>
    <scope>NUCLEOTIDE SEQUENCE [LARGE SCALE GENOMIC DNA]</scope>
    <source>
        <strain evidence="2 3">Mal4</strain>
    </source>
</reference>
<evidence type="ECO:0000313" key="2">
    <source>
        <dbReference type="EMBL" id="QDU37964.1"/>
    </source>
</evidence>
<gene>
    <name evidence="2" type="ORF">Mal4_22830</name>
</gene>
<protein>
    <submittedName>
        <fullName evidence="2">CYTH domain protein</fullName>
    </submittedName>
</protein>
<dbReference type="Pfam" id="PF01928">
    <property type="entry name" value="CYTH"/>
    <property type="match status" value="1"/>
</dbReference>
<evidence type="ECO:0000259" key="1">
    <source>
        <dbReference type="PROSITE" id="PS51707"/>
    </source>
</evidence>
<dbReference type="InterPro" id="IPR008173">
    <property type="entry name" value="Adenylyl_cyclase_CyaB"/>
</dbReference>
<keyword evidence="3" id="KW-1185">Reference proteome</keyword>
<dbReference type="EMBL" id="CP036275">
    <property type="protein sequence ID" value="QDU37964.1"/>
    <property type="molecule type" value="Genomic_DNA"/>
</dbReference>
<dbReference type="SMART" id="SM01118">
    <property type="entry name" value="CYTH"/>
    <property type="match status" value="1"/>
</dbReference>
<dbReference type="OrthoDB" id="269802at2"/>
<dbReference type="SUPFAM" id="SSF55154">
    <property type="entry name" value="CYTH-like phosphatases"/>
    <property type="match status" value="1"/>
</dbReference>
<dbReference type="AlphaFoldDB" id="A0A517Z675"/>
<name>A0A517Z675_9PLAN</name>
<dbReference type="InterPro" id="IPR033469">
    <property type="entry name" value="CYTH-like_dom_sf"/>
</dbReference>
<dbReference type="InterPro" id="IPR023577">
    <property type="entry name" value="CYTH_domain"/>
</dbReference>
<sequence length="189" mass="22088">MADYEVEMKFPLRDADRVRARLEELGAKTSPQEQQCDLYFAHPERDFARTDEAFRIRSIGDENLVTYKGPLLDQQTKTRQEIELAFEAGPVAAQKMWELFRALGFNEVRRVQKVRTQYKMRWNDYDFSLALDSVDELGEYVEVEILADQSNWEAARDAAQALARELSLEDSERRSYLQMLLEKDAHRTG</sequence>
<dbReference type="RefSeq" id="WP_145369294.1">
    <property type="nucleotide sequence ID" value="NZ_CP036275.1"/>
</dbReference>
<dbReference type="NCBIfam" id="TIGR00318">
    <property type="entry name" value="cyaB"/>
    <property type="match status" value="1"/>
</dbReference>
<dbReference type="PANTHER" id="PTHR21028">
    <property type="entry name" value="SI:CH211-156B7.4"/>
    <property type="match status" value="1"/>
</dbReference>